<organism evidence="2 3">
    <name type="scientific">Effusibacillus dendaii</name>
    <dbReference type="NCBI Taxonomy" id="2743772"/>
    <lineage>
        <taxon>Bacteria</taxon>
        <taxon>Bacillati</taxon>
        <taxon>Bacillota</taxon>
        <taxon>Bacilli</taxon>
        <taxon>Bacillales</taxon>
        <taxon>Alicyclobacillaceae</taxon>
        <taxon>Effusibacillus</taxon>
    </lineage>
</organism>
<accession>A0A7I8D7S9</accession>
<dbReference type="EMBL" id="AP023366">
    <property type="protein sequence ID" value="BCJ86198.1"/>
    <property type="molecule type" value="Genomic_DNA"/>
</dbReference>
<dbReference type="PANTHER" id="PTHR37524:SF2">
    <property type="entry name" value="RIBOSOMAL RNA METHYLTRANSFERASE FTSJ DOMAIN-CONTAINING PROTEIN"/>
    <property type="match status" value="1"/>
</dbReference>
<evidence type="ECO:0000259" key="1">
    <source>
        <dbReference type="Pfam" id="PF01728"/>
    </source>
</evidence>
<reference evidence="2 3" key="1">
    <citation type="submission" date="2020-08" db="EMBL/GenBank/DDBJ databases">
        <title>Complete Genome Sequence of Effusibacillus dendaii Strain skT53, Isolated from Farmland soil.</title>
        <authorList>
            <person name="Konishi T."/>
            <person name="Kawasaki H."/>
        </authorList>
    </citation>
    <scope>NUCLEOTIDE SEQUENCE [LARGE SCALE GENOMIC DNA]</scope>
    <source>
        <strain evidence="3">skT53</strain>
    </source>
</reference>
<evidence type="ECO:0000313" key="3">
    <source>
        <dbReference type="Proteomes" id="UP000593802"/>
    </source>
</evidence>
<sequence>MQEIIATSSPGYEVYAFDELKKIDSTLTGRNGLQPGVFLIKSNLPFSLFSETIQRSKPIFTRHIQPVDLQIDIDRSKDDFLKLIQAVKDQMNRIPPTSKVAVQVRRHPGVNYGYTKYGMKEALDPILTENGYSPSIQQPDFVISILMGEHIAYFGISQAQENLSDWPGGAIRFQRQENQLSRSRFKLEEACLTFGIPIHTFKNALDLGASPGGWTSFLLDQGLHVTAVDTSLLDSSLMDHPHLTFVRENASDTDFPANSFDILTCDMSWSPQNTAKILVKLEPSLQKNGIVILTIKLLQKKIRKTIQEVLKLLQPAYETLQVKQLFHNRDEVTAYLKSRKT</sequence>
<dbReference type="PANTHER" id="PTHR37524">
    <property type="entry name" value="RIBOSOMAL RNA LARGE SUBUNIT METHYLTRANSFERASE M"/>
    <property type="match status" value="1"/>
</dbReference>
<dbReference type="InterPro" id="IPR029063">
    <property type="entry name" value="SAM-dependent_MTases_sf"/>
</dbReference>
<dbReference type="AlphaFoldDB" id="A0A7I8D7S9"/>
<feature type="domain" description="Ribosomal RNA methyltransferase FtsJ" evidence="1">
    <location>
        <begin position="181"/>
        <end position="314"/>
    </location>
</feature>
<protein>
    <recommendedName>
        <fullName evidence="1">Ribosomal RNA methyltransferase FtsJ domain-containing protein</fullName>
    </recommendedName>
</protein>
<dbReference type="GO" id="GO:0008168">
    <property type="term" value="F:methyltransferase activity"/>
    <property type="evidence" value="ECO:0007669"/>
    <property type="project" value="InterPro"/>
</dbReference>
<dbReference type="SUPFAM" id="SSF53335">
    <property type="entry name" value="S-adenosyl-L-methionine-dependent methyltransferases"/>
    <property type="match status" value="1"/>
</dbReference>
<dbReference type="RefSeq" id="WP_200760223.1">
    <property type="nucleotide sequence ID" value="NZ_AP023366.1"/>
</dbReference>
<name>A0A7I8D7S9_9BACL</name>
<dbReference type="CDD" id="cd02440">
    <property type="entry name" value="AdoMet_MTases"/>
    <property type="match status" value="1"/>
</dbReference>
<dbReference type="Gene3D" id="3.40.50.150">
    <property type="entry name" value="Vaccinia Virus protein VP39"/>
    <property type="match status" value="1"/>
</dbReference>
<proteinExistence type="predicted"/>
<evidence type="ECO:0000313" key="2">
    <source>
        <dbReference type="EMBL" id="BCJ86198.1"/>
    </source>
</evidence>
<dbReference type="GO" id="GO:0032259">
    <property type="term" value="P:methylation"/>
    <property type="evidence" value="ECO:0007669"/>
    <property type="project" value="InterPro"/>
</dbReference>
<dbReference type="Pfam" id="PF01728">
    <property type="entry name" value="FtsJ"/>
    <property type="match status" value="1"/>
</dbReference>
<dbReference type="Proteomes" id="UP000593802">
    <property type="component" value="Chromosome"/>
</dbReference>
<gene>
    <name evidence="2" type="ORF">skT53_11830</name>
</gene>
<dbReference type="KEGG" id="eff:skT53_11830"/>
<keyword evidence="3" id="KW-1185">Reference proteome</keyword>
<dbReference type="InterPro" id="IPR002877">
    <property type="entry name" value="RNA_MeTrfase_FtsJ_dom"/>
</dbReference>